<reference evidence="4 5" key="1">
    <citation type="submission" date="2016-10" db="EMBL/GenBank/DDBJ databases">
        <authorList>
            <person name="de Groot N.N."/>
        </authorList>
    </citation>
    <scope>NUCLEOTIDE SEQUENCE [LARGE SCALE GENOMIC DNA]</scope>
    <source>
        <strain evidence="4 5">DSM 14858</strain>
    </source>
</reference>
<evidence type="ECO:0000256" key="2">
    <source>
        <dbReference type="ARBA" id="ARBA00022801"/>
    </source>
</evidence>
<dbReference type="GO" id="GO:0005576">
    <property type="term" value="C:extracellular region"/>
    <property type="evidence" value="ECO:0007669"/>
    <property type="project" value="InterPro"/>
</dbReference>
<dbReference type="NCBIfam" id="TIGR01840">
    <property type="entry name" value="esterase_phb"/>
    <property type="match status" value="1"/>
</dbReference>
<dbReference type="Pfam" id="PF10503">
    <property type="entry name" value="Esterase_PHB"/>
    <property type="match status" value="1"/>
</dbReference>
<dbReference type="PANTHER" id="PTHR43037">
    <property type="entry name" value="UNNAMED PRODUCT-RELATED"/>
    <property type="match status" value="1"/>
</dbReference>
<dbReference type="AlphaFoldDB" id="A0A1H7GSA4"/>
<dbReference type="InterPro" id="IPR010126">
    <property type="entry name" value="Esterase_phb"/>
</dbReference>
<dbReference type="PANTHER" id="PTHR43037:SF1">
    <property type="entry name" value="BLL1128 PROTEIN"/>
    <property type="match status" value="1"/>
</dbReference>
<accession>A0A1H7GSA4</accession>
<dbReference type="GO" id="GO:0016787">
    <property type="term" value="F:hydrolase activity"/>
    <property type="evidence" value="ECO:0007669"/>
    <property type="project" value="UniProtKB-KW"/>
</dbReference>
<sequence>MAEMKTILDLVRTGRLGDATDKIQSLLRGSPTGTFQEEMPMRDVTPVSRALPDGAPSPKPKRGKAVRPRRAVADTGMVRETGLLPYRLFSPSTPSDDAPLIVMLHGCTQTPEDFAAGTRMNAAAEAIGAHVIWPEQSRAANANGCWNWFEPYHQGRAGEAAAIVSVVGDVLARIGGTRKVHVAGLSAGGAMAAILGAHYPEVFASVGIHSGLPVGSAQDVMSAFGAMRSGGDAVLPLAVPAIVFHGTADSTVAPVNGASFLPPDMTDADRSEVTANGRRVTVSRAAKRGQTLATELWQVEGLGHAWSGGHHSGSYADPAGPDATAEMVRFFREASIT</sequence>
<dbReference type="SUPFAM" id="SSF53474">
    <property type="entry name" value="alpha/beta-Hydrolases"/>
    <property type="match status" value="2"/>
</dbReference>
<dbReference type="Gene3D" id="3.40.50.1820">
    <property type="entry name" value="alpha/beta hydrolase"/>
    <property type="match status" value="1"/>
</dbReference>
<protein>
    <submittedName>
        <fullName evidence="4">Esterase, PHB depolymerase family</fullName>
    </submittedName>
</protein>
<gene>
    <name evidence="4" type="ORF">SAMN04488526_0503</name>
</gene>
<keyword evidence="1" id="KW-0732">Signal</keyword>
<dbReference type="Proteomes" id="UP000199283">
    <property type="component" value="Unassembled WGS sequence"/>
</dbReference>
<organism evidence="4 5">
    <name type="scientific">Jannaschia helgolandensis</name>
    <dbReference type="NCBI Taxonomy" id="188906"/>
    <lineage>
        <taxon>Bacteria</taxon>
        <taxon>Pseudomonadati</taxon>
        <taxon>Pseudomonadota</taxon>
        <taxon>Alphaproteobacteria</taxon>
        <taxon>Rhodobacterales</taxon>
        <taxon>Roseobacteraceae</taxon>
        <taxon>Jannaschia</taxon>
    </lineage>
</organism>
<keyword evidence="2" id="KW-0378">Hydrolase</keyword>
<dbReference type="STRING" id="188906.SAMN04488526_0503"/>
<name>A0A1H7GSA4_9RHOB</name>
<feature type="region of interest" description="Disordered" evidence="3">
    <location>
        <begin position="30"/>
        <end position="67"/>
    </location>
</feature>
<evidence type="ECO:0000313" key="5">
    <source>
        <dbReference type="Proteomes" id="UP000199283"/>
    </source>
</evidence>
<dbReference type="InterPro" id="IPR050955">
    <property type="entry name" value="Plant_Biomass_Hydrol_Est"/>
</dbReference>
<evidence type="ECO:0000313" key="4">
    <source>
        <dbReference type="EMBL" id="SEK40889.1"/>
    </source>
</evidence>
<proteinExistence type="predicted"/>
<evidence type="ECO:0000256" key="1">
    <source>
        <dbReference type="ARBA" id="ARBA00022729"/>
    </source>
</evidence>
<keyword evidence="5" id="KW-1185">Reference proteome</keyword>
<dbReference type="InterPro" id="IPR029058">
    <property type="entry name" value="AB_hydrolase_fold"/>
</dbReference>
<evidence type="ECO:0000256" key="3">
    <source>
        <dbReference type="SAM" id="MobiDB-lite"/>
    </source>
</evidence>
<dbReference type="EMBL" id="FNZQ01000001">
    <property type="protein sequence ID" value="SEK40889.1"/>
    <property type="molecule type" value="Genomic_DNA"/>
</dbReference>